<dbReference type="PANTHER" id="PTHR47989">
    <property type="entry name" value="OS01G0750732 PROTEIN"/>
    <property type="match status" value="1"/>
</dbReference>
<sequence>MGKKEAPGFGALLDAPRCAVLARRYSNANGGGGEADSALEKPSDGEVRRPDELRVMGEARGAGEELNAAHLHRALHLPAARHKKLLYHRTLATTTLSSRQPTAKNWGVHRWSKFPEIGRRNGSREMHGATSTSSACGASSPVPVPMPWARWVHVALQAGQALEYLHVQCEPQVVHGDFKDSNVLLEAAMDTRLCDLTSGRADRPGEIGVDKEEWRSGPDVR</sequence>
<feature type="compositionally biased region" description="Basic and acidic residues" evidence="3">
    <location>
        <begin position="118"/>
        <end position="127"/>
    </location>
</feature>
<dbReference type="AlphaFoldDB" id="I1IKT3"/>
<dbReference type="Proteomes" id="UP000008810">
    <property type="component" value="Chromosome 4"/>
</dbReference>
<evidence type="ECO:0000313" key="4">
    <source>
        <dbReference type="EMBL" id="KQJ88066.1"/>
    </source>
</evidence>
<feature type="compositionally biased region" description="Basic and acidic residues" evidence="3">
    <location>
        <begin position="200"/>
        <end position="221"/>
    </location>
</feature>
<dbReference type="PROSITE" id="PS00108">
    <property type="entry name" value="PROTEIN_KINASE_ST"/>
    <property type="match status" value="1"/>
</dbReference>
<dbReference type="EnsemblPlants" id="KQJ88066">
    <property type="protein sequence ID" value="KQJ88066"/>
    <property type="gene ID" value="BRADI_4g15100v3"/>
</dbReference>
<feature type="compositionally biased region" description="Low complexity" evidence="3">
    <location>
        <begin position="128"/>
        <end position="139"/>
    </location>
</feature>
<dbReference type="SUPFAM" id="SSF56112">
    <property type="entry name" value="Protein kinase-like (PK-like)"/>
    <property type="match status" value="1"/>
</dbReference>
<dbReference type="Gramene" id="KQJ88066">
    <property type="protein sequence ID" value="KQJ88066"/>
    <property type="gene ID" value="BRADI_4g15100v3"/>
</dbReference>
<protein>
    <recommendedName>
        <fullName evidence="7">Protein kinase domain-containing protein</fullName>
    </recommendedName>
</protein>
<dbReference type="OrthoDB" id="339325at2759"/>
<evidence type="ECO:0000256" key="3">
    <source>
        <dbReference type="SAM" id="MobiDB-lite"/>
    </source>
</evidence>
<dbReference type="eggNOG" id="KOG1187">
    <property type="taxonomic scope" value="Eukaryota"/>
</dbReference>
<organism evidence="4">
    <name type="scientific">Brachypodium distachyon</name>
    <name type="common">Purple false brome</name>
    <name type="synonym">Trachynia distachya</name>
    <dbReference type="NCBI Taxonomy" id="15368"/>
    <lineage>
        <taxon>Eukaryota</taxon>
        <taxon>Viridiplantae</taxon>
        <taxon>Streptophyta</taxon>
        <taxon>Embryophyta</taxon>
        <taxon>Tracheophyta</taxon>
        <taxon>Spermatophyta</taxon>
        <taxon>Magnoliopsida</taxon>
        <taxon>Liliopsida</taxon>
        <taxon>Poales</taxon>
        <taxon>Poaceae</taxon>
        <taxon>BOP clade</taxon>
        <taxon>Pooideae</taxon>
        <taxon>Stipodae</taxon>
        <taxon>Brachypodieae</taxon>
        <taxon>Brachypodium</taxon>
    </lineage>
</organism>
<dbReference type="InterPro" id="IPR008271">
    <property type="entry name" value="Ser/Thr_kinase_AS"/>
</dbReference>
<proteinExistence type="predicted"/>
<feature type="region of interest" description="Disordered" evidence="3">
    <location>
        <begin position="26"/>
        <end position="50"/>
    </location>
</feature>
<evidence type="ECO:0000256" key="1">
    <source>
        <dbReference type="ARBA" id="ARBA00022741"/>
    </source>
</evidence>
<feature type="region of interest" description="Disordered" evidence="3">
    <location>
        <begin position="199"/>
        <end position="221"/>
    </location>
</feature>
<feature type="compositionally biased region" description="Basic and acidic residues" evidence="3">
    <location>
        <begin position="38"/>
        <end position="50"/>
    </location>
</feature>
<evidence type="ECO:0008006" key="7">
    <source>
        <dbReference type="Google" id="ProtNLM"/>
    </source>
</evidence>
<accession>I1IKT3</accession>
<dbReference type="PANTHER" id="PTHR47989:SF26">
    <property type="entry name" value="PROTEIN KINASE DOMAIN-CONTAINING PROTEIN"/>
    <property type="match status" value="1"/>
</dbReference>
<dbReference type="HOGENOM" id="CLU_1252170_0_0_1"/>
<dbReference type="InterPro" id="IPR011009">
    <property type="entry name" value="Kinase-like_dom_sf"/>
</dbReference>
<keyword evidence="6" id="KW-1185">Reference proteome</keyword>
<dbReference type="InParanoid" id="I1IKT3"/>
<dbReference type="Gene3D" id="1.10.510.10">
    <property type="entry name" value="Transferase(Phosphotransferase) domain 1"/>
    <property type="match status" value="1"/>
</dbReference>
<keyword evidence="2" id="KW-0067">ATP-binding</keyword>
<name>I1IKT3_BRADI</name>
<evidence type="ECO:0000256" key="2">
    <source>
        <dbReference type="ARBA" id="ARBA00022840"/>
    </source>
</evidence>
<gene>
    <name evidence="4" type="ORF">BRADI_4g15100v3</name>
</gene>
<keyword evidence="1" id="KW-0547">Nucleotide-binding</keyword>
<reference evidence="5" key="3">
    <citation type="submission" date="2018-08" db="UniProtKB">
        <authorList>
            <consortium name="EnsemblPlants"/>
        </authorList>
    </citation>
    <scope>IDENTIFICATION</scope>
    <source>
        <strain evidence="5">cv. Bd21</strain>
    </source>
</reference>
<feature type="region of interest" description="Disordered" evidence="3">
    <location>
        <begin position="118"/>
        <end position="139"/>
    </location>
</feature>
<evidence type="ECO:0000313" key="6">
    <source>
        <dbReference type="Proteomes" id="UP000008810"/>
    </source>
</evidence>
<dbReference type="GO" id="GO:0005524">
    <property type="term" value="F:ATP binding"/>
    <property type="evidence" value="ECO:0007669"/>
    <property type="project" value="UniProtKB-KW"/>
</dbReference>
<dbReference type="GO" id="GO:0004672">
    <property type="term" value="F:protein kinase activity"/>
    <property type="evidence" value="ECO:0007669"/>
    <property type="project" value="InterPro"/>
</dbReference>
<evidence type="ECO:0000313" key="5">
    <source>
        <dbReference type="EnsemblPlants" id="KQJ88066"/>
    </source>
</evidence>
<dbReference type="EMBL" id="CM000883">
    <property type="protein sequence ID" value="KQJ88066.1"/>
    <property type="molecule type" value="Genomic_DNA"/>
</dbReference>
<reference evidence="4 5" key="1">
    <citation type="journal article" date="2010" name="Nature">
        <title>Genome sequencing and analysis of the model grass Brachypodium distachyon.</title>
        <authorList>
            <consortium name="International Brachypodium Initiative"/>
        </authorList>
    </citation>
    <scope>NUCLEOTIDE SEQUENCE [LARGE SCALE GENOMIC DNA]</scope>
    <source>
        <strain evidence="4 5">Bd21</strain>
    </source>
</reference>
<reference evidence="4" key="2">
    <citation type="submission" date="2017-06" db="EMBL/GenBank/DDBJ databases">
        <title>WGS assembly of Brachypodium distachyon.</title>
        <authorList>
            <consortium name="The International Brachypodium Initiative"/>
            <person name="Lucas S."/>
            <person name="Harmon-Smith M."/>
            <person name="Lail K."/>
            <person name="Tice H."/>
            <person name="Grimwood J."/>
            <person name="Bruce D."/>
            <person name="Barry K."/>
            <person name="Shu S."/>
            <person name="Lindquist E."/>
            <person name="Wang M."/>
            <person name="Pitluck S."/>
            <person name="Vogel J.P."/>
            <person name="Garvin D.F."/>
            <person name="Mockler T.C."/>
            <person name="Schmutz J."/>
            <person name="Rokhsar D."/>
            <person name="Bevan M.W."/>
        </authorList>
    </citation>
    <scope>NUCLEOTIDE SEQUENCE</scope>
    <source>
        <strain evidence="4">Bd21</strain>
    </source>
</reference>